<comment type="caution">
    <text evidence="2">The sequence shown here is derived from an EMBL/GenBank/DDBJ whole genome shotgun (WGS) entry which is preliminary data.</text>
</comment>
<accession>A0AAI9AGL9</accession>
<evidence type="ECO:0008006" key="4">
    <source>
        <dbReference type="Google" id="ProtNLM"/>
    </source>
</evidence>
<dbReference type="Pfam" id="PF05538">
    <property type="entry name" value="Campylo_MOMP"/>
    <property type="match status" value="1"/>
</dbReference>
<dbReference type="Proteomes" id="UP000003288">
    <property type="component" value="Unassembled WGS sequence"/>
</dbReference>
<evidence type="ECO:0000313" key="3">
    <source>
        <dbReference type="Proteomes" id="UP000003288"/>
    </source>
</evidence>
<dbReference type="SUPFAM" id="SSF56935">
    <property type="entry name" value="Porins"/>
    <property type="match status" value="1"/>
</dbReference>
<dbReference type="InterPro" id="IPR008439">
    <property type="entry name" value="Campylo_MOMP"/>
</dbReference>
<name>A0AAI9AGL9_9BACT</name>
<dbReference type="RefSeq" id="WP_007475107.1">
    <property type="nucleotide sequence ID" value="NZ_ABCJ01000007.1"/>
</dbReference>
<evidence type="ECO:0000256" key="1">
    <source>
        <dbReference type="SAM" id="SignalP"/>
    </source>
</evidence>
<sequence length="346" mass="38432">MLKKLSLAAIIAVSGVSFASATPLTDAIKNVDVSGKLDIEYTGTKRTSYTSEWTIDTEAKFTVPISEELKFIFNAKAKGVDEKVNFNQTEGYVNYTSANGYFVNFGKFALKTPITDDAISQGVLAGTKVNNVTLVGAFLDKTYDTDKVTVDDKNIYAVGAIIPTEYVNFQAWYFNVNDTINSDVVLRADIKPIENILLHADYATADLNDRLNNSKTQTYYNVSAKVSYENYCAKVGYAATGKDGGIVTLEHDSPLTKVSPTENLQDIANSTDTTLTYAKIGAKIGAYTPYAGFAYRNDKVNKDKDTEYKVGVNYQYNKKTTISAYYNYFNNENAEQKYDVEFTYKF</sequence>
<dbReference type="AlphaFoldDB" id="A0AAI9AGL9"/>
<evidence type="ECO:0000313" key="2">
    <source>
        <dbReference type="EMBL" id="EDM23303.1"/>
    </source>
</evidence>
<proteinExistence type="predicted"/>
<dbReference type="Gene3D" id="2.40.160.10">
    <property type="entry name" value="Porin"/>
    <property type="match status" value="1"/>
</dbReference>
<protein>
    <recommendedName>
        <fullName evidence="4">Porin</fullName>
    </recommendedName>
</protein>
<gene>
    <name evidence="2" type="ORF">CMTB2_06381</name>
</gene>
<reference evidence="2 3" key="1">
    <citation type="journal article" date="2011" name="Stand. Genomic Sci.">
        <title>Draft genome sequence of Caminibacter mediatlanticus strain TB-2, an epsilonproteobacterium isolated from a deep-sea hydrothermal vent.</title>
        <authorList>
            <person name="Giovannelli D."/>
            <person name="Ferriera S."/>
            <person name="Johnson J."/>
            <person name="Kravitz S."/>
            <person name="Perez-Rodriguez I."/>
            <person name="Ricci J."/>
            <person name="O'Brien C."/>
            <person name="Voordeckers J.W."/>
            <person name="Bini E."/>
            <person name="Vetriani C."/>
        </authorList>
    </citation>
    <scope>NUCLEOTIDE SEQUENCE [LARGE SCALE GENOMIC DNA]</scope>
    <source>
        <strain evidence="2 3">TB-2</strain>
    </source>
</reference>
<organism evidence="2 3">
    <name type="scientific">Caminibacter mediatlanticus TB-2</name>
    <dbReference type="NCBI Taxonomy" id="391592"/>
    <lineage>
        <taxon>Bacteria</taxon>
        <taxon>Pseudomonadati</taxon>
        <taxon>Campylobacterota</taxon>
        <taxon>Epsilonproteobacteria</taxon>
        <taxon>Nautiliales</taxon>
        <taxon>Nautiliaceae</taxon>
        <taxon>Caminibacter</taxon>
    </lineage>
</organism>
<feature type="chain" id="PRO_5042607101" description="Porin" evidence="1">
    <location>
        <begin position="20"/>
        <end position="346"/>
    </location>
</feature>
<keyword evidence="1" id="KW-0732">Signal</keyword>
<dbReference type="InterPro" id="IPR023614">
    <property type="entry name" value="Porin_dom_sf"/>
</dbReference>
<feature type="signal peptide" evidence="1">
    <location>
        <begin position="1"/>
        <end position="19"/>
    </location>
</feature>
<dbReference type="EMBL" id="ABCJ01000007">
    <property type="protein sequence ID" value="EDM23303.1"/>
    <property type="molecule type" value="Genomic_DNA"/>
</dbReference>